<evidence type="ECO:0000256" key="6">
    <source>
        <dbReference type="ARBA" id="ARBA00023136"/>
    </source>
</evidence>
<accession>A0A6G4QTU9</accession>
<organism evidence="8">
    <name type="scientific">Caulobacter sp. 602-2</name>
    <dbReference type="NCBI Taxonomy" id="2710887"/>
    <lineage>
        <taxon>Bacteria</taxon>
        <taxon>Pseudomonadati</taxon>
        <taxon>Pseudomonadota</taxon>
        <taxon>Alphaproteobacteria</taxon>
        <taxon>Caulobacterales</taxon>
        <taxon>Caulobacteraceae</taxon>
        <taxon>Caulobacter</taxon>
    </lineage>
</organism>
<gene>
    <name evidence="8" type="ORF">G5B46_04775</name>
</gene>
<dbReference type="RefSeq" id="WP_165256642.1">
    <property type="nucleotide sequence ID" value="NZ_JAAKGT010000002.1"/>
</dbReference>
<evidence type="ECO:0000256" key="3">
    <source>
        <dbReference type="ARBA" id="ARBA00022475"/>
    </source>
</evidence>
<dbReference type="GO" id="GO:0015031">
    <property type="term" value="P:protein transport"/>
    <property type="evidence" value="ECO:0007669"/>
    <property type="project" value="UniProtKB-KW"/>
</dbReference>
<protein>
    <recommendedName>
        <fullName evidence="9">Biopolymer transporter ExbD</fullName>
    </recommendedName>
</protein>
<keyword evidence="5" id="KW-1133">Transmembrane helix</keyword>
<comment type="caution">
    <text evidence="8">The sequence shown here is derived from an EMBL/GenBank/DDBJ whole genome shotgun (WGS) entry which is preliminary data.</text>
</comment>
<evidence type="ECO:0000256" key="4">
    <source>
        <dbReference type="ARBA" id="ARBA00022692"/>
    </source>
</evidence>
<keyword evidence="7" id="KW-0813">Transport</keyword>
<evidence type="ECO:0000313" key="8">
    <source>
        <dbReference type="EMBL" id="NGM48913.1"/>
    </source>
</evidence>
<reference evidence="8" key="1">
    <citation type="submission" date="2020-02" db="EMBL/GenBank/DDBJ databases">
        <authorList>
            <person name="Gao J."/>
            <person name="Sun J."/>
        </authorList>
    </citation>
    <scope>NUCLEOTIDE SEQUENCE</scope>
    <source>
        <strain evidence="8">602-2</strain>
    </source>
</reference>
<name>A0A6G4QTU9_9CAUL</name>
<dbReference type="GO" id="GO:0022857">
    <property type="term" value="F:transmembrane transporter activity"/>
    <property type="evidence" value="ECO:0007669"/>
    <property type="project" value="InterPro"/>
</dbReference>
<keyword evidence="4 7" id="KW-0812">Transmembrane</keyword>
<keyword evidence="7" id="KW-0653">Protein transport</keyword>
<keyword evidence="3" id="KW-1003">Cell membrane</keyword>
<evidence type="ECO:0000256" key="1">
    <source>
        <dbReference type="ARBA" id="ARBA00004162"/>
    </source>
</evidence>
<dbReference type="GO" id="GO:0005886">
    <property type="term" value="C:plasma membrane"/>
    <property type="evidence" value="ECO:0007669"/>
    <property type="project" value="UniProtKB-SubCell"/>
</dbReference>
<proteinExistence type="inferred from homology"/>
<evidence type="ECO:0008006" key="9">
    <source>
        <dbReference type="Google" id="ProtNLM"/>
    </source>
</evidence>
<dbReference type="EMBL" id="JAAKGT010000002">
    <property type="protein sequence ID" value="NGM48913.1"/>
    <property type="molecule type" value="Genomic_DNA"/>
</dbReference>
<comment type="similarity">
    <text evidence="2 7">Belongs to the ExbD/TolR family.</text>
</comment>
<evidence type="ECO:0000256" key="5">
    <source>
        <dbReference type="ARBA" id="ARBA00022989"/>
    </source>
</evidence>
<dbReference type="InterPro" id="IPR003400">
    <property type="entry name" value="ExbD"/>
</dbReference>
<dbReference type="Pfam" id="PF02472">
    <property type="entry name" value="ExbD"/>
    <property type="match status" value="1"/>
</dbReference>
<dbReference type="AlphaFoldDB" id="A0A6G4QTU9"/>
<evidence type="ECO:0000256" key="7">
    <source>
        <dbReference type="RuleBase" id="RU003879"/>
    </source>
</evidence>
<evidence type="ECO:0000256" key="2">
    <source>
        <dbReference type="ARBA" id="ARBA00005811"/>
    </source>
</evidence>
<keyword evidence="6" id="KW-0472">Membrane</keyword>
<comment type="subcellular location">
    <subcellularLocation>
        <location evidence="1">Cell membrane</location>
        <topology evidence="1">Single-pass membrane protein</topology>
    </subcellularLocation>
    <subcellularLocation>
        <location evidence="7">Cell membrane</location>
        <topology evidence="7">Single-pass type II membrane protein</topology>
    </subcellularLocation>
</comment>
<sequence length="125" mass="13244">MSTPNLAPMIGVLLAVMTGVAFASTGERAELLSLGPPDVQACKCKQPFVIQVDARGRAFANAPGGLDAIIADLKRNRLTLGAVMIEAHPDASHVDVMRVYQAVRAAGEKRVQFTQTPDWALASSD</sequence>